<dbReference type="Proteomes" id="UP001055039">
    <property type="component" value="Unassembled WGS sequence"/>
</dbReference>
<reference evidence="2" key="1">
    <citation type="journal article" date="2021" name="Front. Microbiol.">
        <title>Comprehensive Comparative Genomics and Phenotyping of Methylobacterium Species.</title>
        <authorList>
            <person name="Alessa O."/>
            <person name="Ogura Y."/>
            <person name="Fujitani Y."/>
            <person name="Takami H."/>
            <person name="Hayashi T."/>
            <person name="Sahin N."/>
            <person name="Tani A."/>
        </authorList>
    </citation>
    <scope>NUCLEOTIDE SEQUENCE</scope>
    <source>
        <strain evidence="2">NBRC 15686</strain>
    </source>
</reference>
<evidence type="ECO:0000313" key="2">
    <source>
        <dbReference type="EMBL" id="GJE63756.1"/>
    </source>
</evidence>
<gene>
    <name evidence="2" type="ORF">LNAOJCKE_0954</name>
</gene>
<protein>
    <recommendedName>
        <fullName evidence="4">Phage tail lysozyme domain-containing protein</fullName>
    </recommendedName>
</protein>
<reference evidence="2" key="2">
    <citation type="submission" date="2021-08" db="EMBL/GenBank/DDBJ databases">
        <authorList>
            <person name="Tani A."/>
            <person name="Ola A."/>
            <person name="Ogura Y."/>
            <person name="Katsura K."/>
            <person name="Hayashi T."/>
        </authorList>
    </citation>
    <scope>NUCLEOTIDE SEQUENCE</scope>
    <source>
        <strain evidence="2">NBRC 15686</strain>
    </source>
</reference>
<comment type="caution">
    <text evidence="2">The sequence shown here is derived from an EMBL/GenBank/DDBJ whole genome shotgun (WGS) entry which is preliminary data.</text>
</comment>
<sequence>MSGGFGVPLIDFAPLGQAIGNLSTIGQREEAQKLLNAQLDAALAAQGQAPAAQAQTPLAALGTPPQQPAASRALPTFAQGTDIGRFASAIQSNESGGKYGIVGPIHKKYGRALGAYQVMESNLPSWSKEAIGREVSPDEFLRSPQIQDAIFEKKFGQAVAKYGNPQDAASVWFTGRPLAQGANAKDVLGTTGAEYVRRFNSALGRAPAGSAPALPATAMQMPGGGQPAPASAPTAPVQVASAQADVPASGAQPIGFNVPGQGGGDFVPGTEASPALAQSRGAAAPAAAGGLSPAASQRLSPAQADNLRAMLRNPLTQGHAAKIIEGLNNPDEFSFQVVGDQLVRTSKSGRAEVVPNITKPVQYQTFKGSDGNDYVFNPQTGQTTRAIEGRERQFADLVSADERAAAGVDPAYRGPVQRGPNGELKFPGKAATEVNIGAENAGAKATATESAKAVVERFKTIGTVGESARSDIPLIGEIRELGGAIGTGGIAALQAKLGEYGIKTEGSGKIEAYNALLDRLTPAQRIEGAGATSDFDARMFKGSLPRLINTPEGNALVADTLEAVAKDRVERGEIANLVLLGEQQGGISAQEGFKRLKALPSIQTGFVSRMKELRAGGKLGSSASGEPSGEVGRAAPDTLRKQAQDAIARGAPRDQVMERLRSKGFSVEGL</sequence>
<evidence type="ECO:0000313" key="3">
    <source>
        <dbReference type="Proteomes" id="UP001055039"/>
    </source>
</evidence>
<evidence type="ECO:0008006" key="4">
    <source>
        <dbReference type="Google" id="ProtNLM"/>
    </source>
</evidence>
<organism evidence="2 3">
    <name type="scientific">Methylorubrum aminovorans</name>
    <dbReference type="NCBI Taxonomy" id="269069"/>
    <lineage>
        <taxon>Bacteria</taxon>
        <taxon>Pseudomonadati</taxon>
        <taxon>Pseudomonadota</taxon>
        <taxon>Alphaproteobacteria</taxon>
        <taxon>Hyphomicrobiales</taxon>
        <taxon>Methylobacteriaceae</taxon>
        <taxon>Methylorubrum</taxon>
    </lineage>
</organism>
<keyword evidence="3" id="KW-1185">Reference proteome</keyword>
<accession>A0ABQ4UAE7</accession>
<proteinExistence type="predicted"/>
<feature type="region of interest" description="Disordered" evidence="1">
    <location>
        <begin position="617"/>
        <end position="655"/>
    </location>
</feature>
<evidence type="ECO:0000256" key="1">
    <source>
        <dbReference type="SAM" id="MobiDB-lite"/>
    </source>
</evidence>
<dbReference type="EMBL" id="BPRC01000001">
    <property type="protein sequence ID" value="GJE63756.1"/>
    <property type="molecule type" value="Genomic_DNA"/>
</dbReference>
<dbReference type="RefSeq" id="WP_238222771.1">
    <property type="nucleotide sequence ID" value="NZ_BAAADH010000001.1"/>
</dbReference>
<name>A0ABQ4UAE7_9HYPH</name>